<gene>
    <name evidence="2" type="ORF">DIS24_g11375</name>
</gene>
<dbReference type="AlphaFoldDB" id="A0AA40C267"/>
<reference evidence="2" key="1">
    <citation type="submission" date="2023-06" db="EMBL/GenBank/DDBJ databases">
        <title>Multi-omics analyses reveal the molecular pathogenesis toolkit of Lasiodiplodia hormozganensis, a cross-kingdom pathogen.</title>
        <authorList>
            <person name="Felix C."/>
            <person name="Meneses R."/>
            <person name="Goncalves M.F.M."/>
            <person name="Tilleman L."/>
            <person name="Duarte A.S."/>
            <person name="Jorrin-Novo J.V."/>
            <person name="Van De Peer Y."/>
            <person name="Deforce D."/>
            <person name="Van Nieuwerburgh F."/>
            <person name="Esteves A.C."/>
            <person name="Alves A."/>
        </authorList>
    </citation>
    <scope>NUCLEOTIDE SEQUENCE</scope>
    <source>
        <strain evidence="2">CBS 339.90</strain>
    </source>
</reference>
<organism evidence="2 3">
    <name type="scientific">Lasiodiplodia hormozganensis</name>
    <dbReference type="NCBI Taxonomy" id="869390"/>
    <lineage>
        <taxon>Eukaryota</taxon>
        <taxon>Fungi</taxon>
        <taxon>Dikarya</taxon>
        <taxon>Ascomycota</taxon>
        <taxon>Pezizomycotina</taxon>
        <taxon>Dothideomycetes</taxon>
        <taxon>Dothideomycetes incertae sedis</taxon>
        <taxon>Botryosphaeriales</taxon>
        <taxon>Botryosphaeriaceae</taxon>
        <taxon>Lasiodiplodia</taxon>
    </lineage>
</organism>
<dbReference type="Proteomes" id="UP001175001">
    <property type="component" value="Unassembled WGS sequence"/>
</dbReference>
<comment type="caution">
    <text evidence="2">The sequence shown here is derived from an EMBL/GenBank/DDBJ whole genome shotgun (WGS) entry which is preliminary data.</text>
</comment>
<evidence type="ECO:0000313" key="2">
    <source>
        <dbReference type="EMBL" id="KAK0622114.1"/>
    </source>
</evidence>
<accession>A0AA40C267</accession>
<protein>
    <submittedName>
        <fullName evidence="2">Uncharacterized protein</fullName>
    </submittedName>
</protein>
<feature type="compositionally biased region" description="Low complexity" evidence="1">
    <location>
        <begin position="1"/>
        <end position="38"/>
    </location>
</feature>
<evidence type="ECO:0000313" key="3">
    <source>
        <dbReference type="Proteomes" id="UP001175001"/>
    </source>
</evidence>
<dbReference type="EMBL" id="JAUJDW010000161">
    <property type="protein sequence ID" value="KAK0622114.1"/>
    <property type="molecule type" value="Genomic_DNA"/>
</dbReference>
<proteinExistence type="predicted"/>
<keyword evidence="3" id="KW-1185">Reference proteome</keyword>
<feature type="region of interest" description="Disordered" evidence="1">
    <location>
        <begin position="1"/>
        <end position="210"/>
    </location>
</feature>
<feature type="compositionally biased region" description="Low complexity" evidence="1">
    <location>
        <begin position="96"/>
        <end position="129"/>
    </location>
</feature>
<name>A0AA40C267_9PEZI</name>
<evidence type="ECO:0000256" key="1">
    <source>
        <dbReference type="SAM" id="MobiDB-lite"/>
    </source>
</evidence>
<sequence>MTSRFSISTTSSSSTSSTCSYSPPVSPDLPTSSTLSPSAYQSPTSTTHGHHHHIARWPALSKDGLPRSSASSLTRPHRFHSSGTMTPPTRSPSPPTRSFTPPSGTAATTTSASTHPTHPAATSAARRSSPPSPELVSRPLPPRNALGLVERAGGSSSSTAANNKRSKTAIVRMGRSMGRGLRQCSGFFKPRPDDPDDVDEVPKPVHWSEN</sequence>
<feature type="compositionally biased region" description="Basic and acidic residues" evidence="1">
    <location>
        <begin position="200"/>
        <end position="210"/>
    </location>
</feature>